<evidence type="ECO:0000256" key="2">
    <source>
        <dbReference type="SAM" id="Phobius"/>
    </source>
</evidence>
<dbReference type="InterPro" id="IPR006076">
    <property type="entry name" value="FAD-dep_OxRdtase"/>
</dbReference>
<dbReference type="GO" id="GO:0016491">
    <property type="term" value="F:oxidoreductase activity"/>
    <property type="evidence" value="ECO:0007669"/>
    <property type="project" value="UniProtKB-KW"/>
</dbReference>
<accession>A0ABV8DII7</accession>
<dbReference type="Gene3D" id="3.30.9.10">
    <property type="entry name" value="D-Amino Acid Oxidase, subunit A, domain 2"/>
    <property type="match status" value="1"/>
</dbReference>
<feature type="transmembrane region" description="Helical" evidence="2">
    <location>
        <begin position="7"/>
        <end position="24"/>
    </location>
</feature>
<keyword evidence="5" id="KW-1185">Reference proteome</keyword>
<dbReference type="Pfam" id="PF01266">
    <property type="entry name" value="DAO"/>
    <property type="match status" value="1"/>
</dbReference>
<dbReference type="InterPro" id="IPR036188">
    <property type="entry name" value="FAD/NAD-bd_sf"/>
</dbReference>
<dbReference type="SUPFAM" id="SSF51905">
    <property type="entry name" value="FAD/NAD(P)-binding domain"/>
    <property type="match status" value="1"/>
</dbReference>
<name>A0ABV8DII7_9BURK</name>
<organism evidence="4 5">
    <name type="scientific">Acidovorax facilis</name>
    <dbReference type="NCBI Taxonomy" id="12917"/>
    <lineage>
        <taxon>Bacteria</taxon>
        <taxon>Pseudomonadati</taxon>
        <taxon>Pseudomonadota</taxon>
        <taxon>Betaproteobacteria</taxon>
        <taxon>Burkholderiales</taxon>
        <taxon>Comamonadaceae</taxon>
        <taxon>Acidovorax</taxon>
    </lineage>
</organism>
<dbReference type="PROSITE" id="PS51257">
    <property type="entry name" value="PROKAR_LIPOPROTEIN"/>
    <property type="match status" value="1"/>
</dbReference>
<dbReference type="Gene3D" id="3.50.50.60">
    <property type="entry name" value="FAD/NAD(P)-binding domain"/>
    <property type="match status" value="1"/>
</dbReference>
<dbReference type="RefSeq" id="WP_252635890.1">
    <property type="nucleotide sequence ID" value="NZ_JAMXAX010000155.1"/>
</dbReference>
<dbReference type="EMBL" id="JBHSAJ010000162">
    <property type="protein sequence ID" value="MFC3938047.1"/>
    <property type="molecule type" value="Genomic_DNA"/>
</dbReference>
<evidence type="ECO:0000259" key="3">
    <source>
        <dbReference type="Pfam" id="PF01266"/>
    </source>
</evidence>
<keyword evidence="2" id="KW-0812">Transmembrane</keyword>
<evidence type="ECO:0000256" key="1">
    <source>
        <dbReference type="ARBA" id="ARBA00023002"/>
    </source>
</evidence>
<gene>
    <name evidence="4" type="ORF">ACFOW3_25850</name>
</gene>
<keyword evidence="2" id="KW-0472">Membrane</keyword>
<feature type="domain" description="FAD dependent oxidoreductase" evidence="3">
    <location>
        <begin position="6"/>
        <end position="335"/>
    </location>
</feature>
<protein>
    <submittedName>
        <fullName evidence="4">NAD(P)/FAD-dependent oxidoreductase</fullName>
        <ecNumber evidence="4">1.-.-.-</ecNumber>
    </submittedName>
</protein>
<keyword evidence="2" id="KW-1133">Transmembrane helix</keyword>
<dbReference type="Proteomes" id="UP001595693">
    <property type="component" value="Unassembled WGS sequence"/>
</dbReference>
<sequence length="402" mass="44310">MRKTSRIAILGAGIMGCSTAIFLARKGIEVSVFDMAEQPFSAASRWNEGKIHLGCLYSADPSLSTADRVIPGGLKFRPLIEELVGTSLAPAITSEDDLYLCHRKSVTSAAEMKTYMEKVVERVRNHPDAAQYLADASGSRVHPLSTSELAGLTSSTDIVAGFRTPERSVDTNWVAERFIPAMDAEASIQQFMKTRITAVRPAKDGIDGKWEIETSEGIFGPFDYVINSLWQGRLAIDRTAGLEPTGVWSHRYRQSLFLRTKEPVHTPCVVIATGPFGDIKNYNGRDFYLSWYSDGLRVDSSDISPPEPHLTAQNLENLPNSIFDHLQSLLPWVAQIREQAERSTIQGGWVFAVGQGVLSDRDSTLHSRSEYGIQRLGNYISVDTGKYPTAPAMARALVEAII</sequence>
<evidence type="ECO:0000313" key="5">
    <source>
        <dbReference type="Proteomes" id="UP001595693"/>
    </source>
</evidence>
<evidence type="ECO:0000313" key="4">
    <source>
        <dbReference type="EMBL" id="MFC3938047.1"/>
    </source>
</evidence>
<keyword evidence="1 4" id="KW-0560">Oxidoreductase</keyword>
<comment type="caution">
    <text evidence="4">The sequence shown here is derived from an EMBL/GenBank/DDBJ whole genome shotgun (WGS) entry which is preliminary data.</text>
</comment>
<dbReference type="EC" id="1.-.-.-" evidence="4"/>
<proteinExistence type="predicted"/>
<reference evidence="5" key="1">
    <citation type="journal article" date="2019" name="Int. J. Syst. Evol. Microbiol.">
        <title>The Global Catalogue of Microorganisms (GCM) 10K type strain sequencing project: providing services to taxonomists for standard genome sequencing and annotation.</title>
        <authorList>
            <consortium name="The Broad Institute Genomics Platform"/>
            <consortium name="The Broad Institute Genome Sequencing Center for Infectious Disease"/>
            <person name="Wu L."/>
            <person name="Ma J."/>
        </authorList>
    </citation>
    <scope>NUCLEOTIDE SEQUENCE [LARGE SCALE GENOMIC DNA]</scope>
    <source>
        <strain evidence="5">CCUG 2113</strain>
    </source>
</reference>